<keyword evidence="1" id="KW-1133">Transmembrane helix</keyword>
<feature type="transmembrane region" description="Helical" evidence="1">
    <location>
        <begin position="7"/>
        <end position="29"/>
    </location>
</feature>
<evidence type="ECO:0000313" key="3">
    <source>
        <dbReference type="EMBL" id="TCU88571.1"/>
    </source>
</evidence>
<organism evidence="2 4">
    <name type="scientific">Iodobacter fluviatilis</name>
    <dbReference type="NCBI Taxonomy" id="537"/>
    <lineage>
        <taxon>Bacteria</taxon>
        <taxon>Pseudomonadati</taxon>
        <taxon>Pseudomonadota</taxon>
        <taxon>Betaproteobacteria</taxon>
        <taxon>Neisseriales</taxon>
        <taxon>Chitinibacteraceae</taxon>
        <taxon>Iodobacter</taxon>
    </lineage>
</organism>
<name>A0A377Q9I1_9NEIS</name>
<dbReference type="InterPro" id="IPR021329">
    <property type="entry name" value="DUF2938"/>
</dbReference>
<protein>
    <submittedName>
        <fullName evidence="3">DUF2938 family protein</fullName>
    </submittedName>
    <submittedName>
        <fullName evidence="2">Protein of uncharacterized function (DUF2938)</fullName>
    </submittedName>
</protein>
<proteinExistence type="predicted"/>
<dbReference type="AlphaFoldDB" id="A0A377Q9I1"/>
<keyword evidence="5" id="KW-1185">Reference proteome</keyword>
<sequence length="166" mass="18180">MNTESEMILKIILTGLGATLLMDLWALLLKRIFNIQSLNWAMVGRWIGHMQSGRFRHDSIAKASPIKGELQIGWLAHYASGVFFAALLTAIAGPEWLTQPVALTTILFGIATVVFPFLMMQPSMGAGLAASKTPNPKQARLRSLMTHTVFGVGLYGAALCLSFLYR</sequence>
<evidence type="ECO:0000313" key="2">
    <source>
        <dbReference type="EMBL" id="STQ91358.1"/>
    </source>
</evidence>
<dbReference type="EMBL" id="SMBT01000003">
    <property type="protein sequence ID" value="TCU88571.1"/>
    <property type="molecule type" value="Genomic_DNA"/>
</dbReference>
<evidence type="ECO:0000313" key="5">
    <source>
        <dbReference type="Proteomes" id="UP000295794"/>
    </source>
</evidence>
<accession>A0A377Q9I1</accession>
<reference evidence="2 4" key="1">
    <citation type="submission" date="2018-06" db="EMBL/GenBank/DDBJ databases">
        <authorList>
            <consortium name="Pathogen Informatics"/>
            <person name="Doyle S."/>
        </authorList>
    </citation>
    <scope>NUCLEOTIDE SEQUENCE [LARGE SCALE GENOMIC DNA]</scope>
    <source>
        <strain evidence="2 4">NCTC11159</strain>
    </source>
</reference>
<dbReference type="Pfam" id="PF11158">
    <property type="entry name" value="DUF2938"/>
    <property type="match status" value="1"/>
</dbReference>
<feature type="transmembrane region" description="Helical" evidence="1">
    <location>
        <begin position="141"/>
        <end position="165"/>
    </location>
</feature>
<feature type="transmembrane region" description="Helical" evidence="1">
    <location>
        <begin position="72"/>
        <end position="93"/>
    </location>
</feature>
<keyword evidence="1" id="KW-0812">Transmembrane</keyword>
<dbReference type="OrthoDB" id="9812539at2"/>
<dbReference type="EMBL" id="UGHR01000001">
    <property type="protein sequence ID" value="STQ91358.1"/>
    <property type="molecule type" value="Genomic_DNA"/>
</dbReference>
<gene>
    <name evidence="3" type="ORF">EV682_103155</name>
    <name evidence="2" type="ORF">NCTC11159_02430</name>
</gene>
<feature type="transmembrane region" description="Helical" evidence="1">
    <location>
        <begin position="99"/>
        <end position="120"/>
    </location>
</feature>
<reference evidence="3 5" key="2">
    <citation type="submission" date="2019-03" db="EMBL/GenBank/DDBJ databases">
        <title>Genomic Encyclopedia of Type Strains, Phase IV (KMG-IV): sequencing the most valuable type-strain genomes for metagenomic binning, comparative biology and taxonomic classification.</title>
        <authorList>
            <person name="Goeker M."/>
        </authorList>
    </citation>
    <scope>NUCLEOTIDE SEQUENCE [LARGE SCALE GENOMIC DNA]</scope>
    <source>
        <strain evidence="3 5">DSM 3764</strain>
    </source>
</reference>
<keyword evidence="1" id="KW-0472">Membrane</keyword>
<evidence type="ECO:0000313" key="4">
    <source>
        <dbReference type="Proteomes" id="UP000255108"/>
    </source>
</evidence>
<dbReference type="Proteomes" id="UP000295794">
    <property type="component" value="Unassembled WGS sequence"/>
</dbReference>
<evidence type="ECO:0000256" key="1">
    <source>
        <dbReference type="SAM" id="Phobius"/>
    </source>
</evidence>
<dbReference type="Proteomes" id="UP000255108">
    <property type="component" value="Unassembled WGS sequence"/>
</dbReference>
<dbReference type="RefSeq" id="WP_115227572.1">
    <property type="nucleotide sequence ID" value="NZ_CAWOLO010000003.1"/>
</dbReference>